<dbReference type="Gene3D" id="3.90.550.10">
    <property type="entry name" value="Spore Coat Polysaccharide Biosynthesis Protein SpsA, Chain A"/>
    <property type="match status" value="1"/>
</dbReference>
<dbReference type="KEGG" id="ehx:EMIHUDRAFT_470494"/>
<keyword evidence="2" id="KW-1185">Reference proteome</keyword>
<dbReference type="GeneID" id="17262009"/>
<dbReference type="Proteomes" id="UP000013827">
    <property type="component" value="Unassembled WGS sequence"/>
</dbReference>
<name>A0A0D3IX75_EMIH1</name>
<dbReference type="RefSeq" id="XP_005768289.1">
    <property type="nucleotide sequence ID" value="XM_005768232.1"/>
</dbReference>
<dbReference type="EnsemblProtists" id="EOD15860">
    <property type="protein sequence ID" value="EOD15860"/>
    <property type="gene ID" value="EMIHUDRAFT_470494"/>
</dbReference>
<accession>A0A0D3IX75</accession>
<evidence type="ECO:0000313" key="1">
    <source>
        <dbReference type="EnsemblProtists" id="EOD15860"/>
    </source>
</evidence>
<dbReference type="InterPro" id="IPR050587">
    <property type="entry name" value="GNT1/Glycosyltrans_8"/>
</dbReference>
<protein>
    <recommendedName>
        <fullName evidence="3">Nucleotide-diphospho-sugar transferase domain-containing protein</fullName>
    </recommendedName>
</protein>
<proteinExistence type="predicted"/>
<dbReference type="SUPFAM" id="SSF53448">
    <property type="entry name" value="Nucleotide-diphospho-sugar transferases"/>
    <property type="match status" value="1"/>
</dbReference>
<dbReference type="PANTHER" id="PTHR11183">
    <property type="entry name" value="GLYCOGENIN SUBFAMILY MEMBER"/>
    <property type="match status" value="1"/>
</dbReference>
<evidence type="ECO:0008006" key="3">
    <source>
        <dbReference type="Google" id="ProtNLM"/>
    </source>
</evidence>
<sequence>MCVSVVGQPRGQLADLLEAGGDVQQLAALAQSGQRSELSAALVALGFTKLGQRMRVERALLAAPPAVPEVDSAAFWLGVADSSARAVDGSAPSCNYEAHAAAVAAQASEARRREAAAAEAHAEAAAAAAAAREADTAWRTDGGVATALRSGFLADAGDELASVRGASGVSATSMLRRTHYLRPTPIGSGRVLRQRLSASGSFLGPTEVFAGRGASLIRDAWGVSCAVDGGSSLLVACQGEDPASEEAIVQLRQFVELQLRRREEAPQLSELGLRLAGMPACSKTLRSTRFNYTADSCPCSLGGCTSLWPCTASRLCFKHDLPSAAVAASHRAAALGSATASSDLDGDGGGRGSHGVTYLFFLSFNRSLVRNAFASNPWKARAREVNRVLWFMHTARAVGAAGVRLLSGPMVPSPAWASKWHRLSFNKIAALSFTQFRKVVVLDNDVGLLRSMDHMLLHAPAPAAVFHTTIGPLAKRTPCAVTTGLLVLRPSQRAFARALSTLAAMNYSRETYDGGDEEFWLRYFADGAAAGEPLYELPWRYHTHRLLPLPPEEWYRVRMLHLIGSLAGRGFCIPRNATRAAEMYPTWTTRTEKWGL</sequence>
<dbReference type="AlphaFoldDB" id="A0A0D3IX75"/>
<evidence type="ECO:0000313" key="2">
    <source>
        <dbReference type="Proteomes" id="UP000013827"/>
    </source>
</evidence>
<dbReference type="HOGENOM" id="CLU_458172_0_0_1"/>
<dbReference type="PaxDb" id="2903-EOD15860"/>
<dbReference type="STRING" id="2903.R1DMW8"/>
<organism evidence="1 2">
    <name type="scientific">Emiliania huxleyi (strain CCMP1516)</name>
    <dbReference type="NCBI Taxonomy" id="280463"/>
    <lineage>
        <taxon>Eukaryota</taxon>
        <taxon>Haptista</taxon>
        <taxon>Haptophyta</taxon>
        <taxon>Prymnesiophyceae</taxon>
        <taxon>Isochrysidales</taxon>
        <taxon>Noelaerhabdaceae</taxon>
        <taxon>Emiliania</taxon>
    </lineage>
</organism>
<dbReference type="InterPro" id="IPR029044">
    <property type="entry name" value="Nucleotide-diphossugar_trans"/>
</dbReference>
<reference evidence="1" key="2">
    <citation type="submission" date="2024-10" db="UniProtKB">
        <authorList>
            <consortium name="EnsemblProtists"/>
        </authorList>
    </citation>
    <scope>IDENTIFICATION</scope>
</reference>
<reference evidence="2" key="1">
    <citation type="journal article" date="2013" name="Nature">
        <title>Pan genome of the phytoplankton Emiliania underpins its global distribution.</title>
        <authorList>
            <person name="Read B.A."/>
            <person name="Kegel J."/>
            <person name="Klute M.J."/>
            <person name="Kuo A."/>
            <person name="Lefebvre S.C."/>
            <person name="Maumus F."/>
            <person name="Mayer C."/>
            <person name="Miller J."/>
            <person name="Monier A."/>
            <person name="Salamov A."/>
            <person name="Young J."/>
            <person name="Aguilar M."/>
            <person name="Claverie J.M."/>
            <person name="Frickenhaus S."/>
            <person name="Gonzalez K."/>
            <person name="Herman E.K."/>
            <person name="Lin Y.C."/>
            <person name="Napier J."/>
            <person name="Ogata H."/>
            <person name="Sarno A.F."/>
            <person name="Shmutz J."/>
            <person name="Schroeder D."/>
            <person name="de Vargas C."/>
            <person name="Verret F."/>
            <person name="von Dassow P."/>
            <person name="Valentin K."/>
            <person name="Van de Peer Y."/>
            <person name="Wheeler G."/>
            <person name="Dacks J.B."/>
            <person name="Delwiche C.F."/>
            <person name="Dyhrman S.T."/>
            <person name="Glockner G."/>
            <person name="John U."/>
            <person name="Richards T."/>
            <person name="Worden A.Z."/>
            <person name="Zhang X."/>
            <person name="Grigoriev I.V."/>
            <person name="Allen A.E."/>
            <person name="Bidle K."/>
            <person name="Borodovsky M."/>
            <person name="Bowler C."/>
            <person name="Brownlee C."/>
            <person name="Cock J.M."/>
            <person name="Elias M."/>
            <person name="Gladyshev V.N."/>
            <person name="Groth M."/>
            <person name="Guda C."/>
            <person name="Hadaegh A."/>
            <person name="Iglesias-Rodriguez M.D."/>
            <person name="Jenkins J."/>
            <person name="Jones B.M."/>
            <person name="Lawson T."/>
            <person name="Leese F."/>
            <person name="Lindquist E."/>
            <person name="Lobanov A."/>
            <person name="Lomsadze A."/>
            <person name="Malik S.B."/>
            <person name="Marsh M.E."/>
            <person name="Mackinder L."/>
            <person name="Mock T."/>
            <person name="Mueller-Roeber B."/>
            <person name="Pagarete A."/>
            <person name="Parker M."/>
            <person name="Probert I."/>
            <person name="Quesneville H."/>
            <person name="Raines C."/>
            <person name="Rensing S.A."/>
            <person name="Riano-Pachon D.M."/>
            <person name="Richier S."/>
            <person name="Rokitta S."/>
            <person name="Shiraiwa Y."/>
            <person name="Soanes D.M."/>
            <person name="van der Giezen M."/>
            <person name="Wahlund T.M."/>
            <person name="Williams B."/>
            <person name="Wilson W."/>
            <person name="Wolfe G."/>
            <person name="Wurch L.L."/>
        </authorList>
    </citation>
    <scope>NUCLEOTIDE SEQUENCE</scope>
</reference>